<organism evidence="4 5">
    <name type="scientific">Petrimonas mucosa</name>
    <dbReference type="NCBI Taxonomy" id="1642646"/>
    <lineage>
        <taxon>Bacteria</taxon>
        <taxon>Pseudomonadati</taxon>
        <taxon>Bacteroidota</taxon>
        <taxon>Bacteroidia</taxon>
        <taxon>Bacteroidales</taxon>
        <taxon>Dysgonomonadaceae</taxon>
        <taxon>Petrimonas</taxon>
    </lineage>
</organism>
<dbReference type="GO" id="GO:0008270">
    <property type="term" value="F:zinc ion binding"/>
    <property type="evidence" value="ECO:0007669"/>
    <property type="project" value="TreeGrafter"/>
</dbReference>
<evidence type="ECO:0000313" key="4">
    <source>
        <dbReference type="EMBL" id="SCM59027.1"/>
    </source>
</evidence>
<evidence type="ECO:0000256" key="2">
    <source>
        <dbReference type="ARBA" id="ARBA00023315"/>
    </source>
</evidence>
<dbReference type="AlphaFoldDB" id="A0A1G4G910"/>
<dbReference type="InterPro" id="IPR007484">
    <property type="entry name" value="Peptidase_M28"/>
</dbReference>
<dbReference type="GO" id="GO:0016603">
    <property type="term" value="F:glutaminyl-peptide cyclotransferase activity"/>
    <property type="evidence" value="ECO:0007669"/>
    <property type="project" value="TreeGrafter"/>
</dbReference>
<dbReference type="SUPFAM" id="SSF53187">
    <property type="entry name" value="Zn-dependent exopeptidases"/>
    <property type="match status" value="1"/>
</dbReference>
<dbReference type="PANTHER" id="PTHR12283">
    <property type="entry name" value="GLUTAMINYL-PEPTIDE CYCLOTRANSFERASE"/>
    <property type="match status" value="1"/>
</dbReference>
<evidence type="ECO:0000259" key="3">
    <source>
        <dbReference type="Pfam" id="PF04389"/>
    </source>
</evidence>
<dbReference type="Proteomes" id="UP000178485">
    <property type="component" value="Chromosome i"/>
</dbReference>
<dbReference type="EMBL" id="LT608328">
    <property type="protein sequence ID" value="SCM59027.1"/>
    <property type="molecule type" value="Genomic_DNA"/>
</dbReference>
<sequence>MERLNTLLANLVLTVVFLFPVSCNSCQSQKNAGKEMVVQTYTKVSPDFNADSAYHFVERQVSFGPRVPGTVAHEACGDYLLEKLASFGAEVFEQKAQVTHYNGQDIPIRNIIGSFLPEKEKRLLLFAHWDTRPFADEESDPDAQTTPISGADDGASGVGVLLEVARQLQQQSPDIGVDIAFFDLEDWGQPSFDKKFVPGEWWCVGSRYWSEDPHKAGYKASFGILLDMVGAADATFLREGYSMQHAPSVVSNIWSTASLLGYGNFFLQRNGGYITDDHLPVIEIRGIPCANIINLKGDGFAPHWHTRRDDMRNISRETLRAVGETVLEVVYRE</sequence>
<proteinExistence type="predicted"/>
<dbReference type="InterPro" id="IPR040234">
    <property type="entry name" value="QC/QCL"/>
</dbReference>
<reference evidence="4 5" key="1">
    <citation type="submission" date="2016-08" db="EMBL/GenBank/DDBJ databases">
        <authorList>
            <person name="Seilhamer J.J."/>
        </authorList>
    </citation>
    <scope>NUCLEOTIDE SEQUENCE [LARGE SCALE GENOMIC DNA]</scope>
    <source>
        <strain evidence="4">ING2-E5A</strain>
    </source>
</reference>
<accession>A0A1G4G910</accession>
<keyword evidence="2" id="KW-0012">Acyltransferase</keyword>
<keyword evidence="5" id="KW-1185">Reference proteome</keyword>
<evidence type="ECO:0000313" key="5">
    <source>
        <dbReference type="Proteomes" id="UP000178485"/>
    </source>
</evidence>
<protein>
    <recommendedName>
        <fullName evidence="3">Peptidase M28 domain-containing protein</fullName>
    </recommendedName>
</protein>
<feature type="domain" description="Peptidase M28" evidence="3">
    <location>
        <begin position="110"/>
        <end position="330"/>
    </location>
</feature>
<name>A0A1G4G910_9BACT</name>
<dbReference type="Pfam" id="PF04389">
    <property type="entry name" value="Peptidase_M28"/>
    <property type="match status" value="1"/>
</dbReference>
<dbReference type="KEGG" id="pmuc:ING2E5A_2214"/>
<dbReference type="RefSeq" id="WP_071137382.1">
    <property type="nucleotide sequence ID" value="NZ_DUQN01000046.1"/>
</dbReference>
<evidence type="ECO:0000256" key="1">
    <source>
        <dbReference type="ARBA" id="ARBA00022679"/>
    </source>
</evidence>
<dbReference type="Gene3D" id="3.40.630.10">
    <property type="entry name" value="Zn peptidases"/>
    <property type="match status" value="1"/>
</dbReference>
<gene>
    <name evidence="4" type="primary">yfbL</name>
    <name evidence="4" type="ORF">ING2E5A_2214</name>
</gene>
<dbReference type="STRING" id="1642646.ING2E5A_2214"/>
<dbReference type="PANTHER" id="PTHR12283:SF6">
    <property type="entry name" value="GLUTAMINYL-PEPTIDE CYCLOTRANSFERASE-RELATED"/>
    <property type="match status" value="1"/>
</dbReference>
<keyword evidence="1" id="KW-0808">Transferase</keyword>